<accession>A0A931YDK1</accession>
<evidence type="ECO:0000256" key="2">
    <source>
        <dbReference type="ARBA" id="ARBA00023235"/>
    </source>
</evidence>
<protein>
    <recommendedName>
        <fullName evidence="6">Ribulose-phosphate 3-epimerase</fullName>
    </recommendedName>
</protein>
<dbReference type="AlphaFoldDB" id="A0A931YDK1"/>
<name>A0A931YDK1_9BACT</name>
<dbReference type="Gene3D" id="3.20.20.70">
    <property type="entry name" value="Aldolase class I"/>
    <property type="match status" value="1"/>
</dbReference>
<dbReference type="InterPro" id="IPR011060">
    <property type="entry name" value="RibuloseP-bd_barrel"/>
</dbReference>
<dbReference type="Pfam" id="PF00834">
    <property type="entry name" value="Ribul_P_3_epim"/>
    <property type="match status" value="1"/>
</dbReference>
<dbReference type="SUPFAM" id="SSF51366">
    <property type="entry name" value="Ribulose-phoshate binding barrel"/>
    <property type="match status" value="1"/>
</dbReference>
<sequence>MEIIPAILESDWKNVEGKIKQVEGLTDWIQLDVSDGLFTDNKTWSNPHDLFGVRLNLNQEVHLMINNPWESAEAWLASPAKRIVVQVEALASPESVKFAEIVFTAKKYGKEVVWGFKIETDWEPYKELVRDPHARVLFLAVEPGRQGQEFNPAVLEKIKSLQAAHPRVKIAVDGGINLENIKLVKESGAASAVVGSYIFNSSDPKTALNRLVEKVI</sequence>
<dbReference type="Proteomes" id="UP000786662">
    <property type="component" value="Unassembled WGS sequence"/>
</dbReference>
<dbReference type="Proteomes" id="UP000709672">
    <property type="component" value="Unassembled WGS sequence"/>
</dbReference>
<gene>
    <name evidence="3" type="ORF">HYT38_02060</name>
    <name evidence="4" type="ORF">HYV66_01985</name>
</gene>
<keyword evidence="2" id="KW-0413">Isomerase</keyword>
<dbReference type="EMBL" id="JACOYY010000063">
    <property type="protein sequence ID" value="MBI2052442.1"/>
    <property type="molecule type" value="Genomic_DNA"/>
</dbReference>
<dbReference type="GO" id="GO:0046872">
    <property type="term" value="F:metal ion binding"/>
    <property type="evidence" value="ECO:0007669"/>
    <property type="project" value="UniProtKB-KW"/>
</dbReference>
<evidence type="ECO:0008006" key="6">
    <source>
        <dbReference type="Google" id="ProtNLM"/>
    </source>
</evidence>
<dbReference type="InterPro" id="IPR013785">
    <property type="entry name" value="Aldolase_TIM"/>
</dbReference>
<evidence type="ECO:0000313" key="3">
    <source>
        <dbReference type="EMBL" id="MBI2052442.1"/>
    </source>
</evidence>
<proteinExistence type="predicted"/>
<dbReference type="GO" id="GO:0016857">
    <property type="term" value="F:racemase and epimerase activity, acting on carbohydrates and derivatives"/>
    <property type="evidence" value="ECO:0007669"/>
    <property type="project" value="InterPro"/>
</dbReference>
<dbReference type="EMBL" id="JACPHQ010000023">
    <property type="protein sequence ID" value="MBI2465980.1"/>
    <property type="molecule type" value="Genomic_DNA"/>
</dbReference>
<dbReference type="PANTHER" id="PTHR11749">
    <property type="entry name" value="RIBULOSE-5-PHOSPHATE-3-EPIMERASE"/>
    <property type="match status" value="1"/>
</dbReference>
<evidence type="ECO:0000313" key="5">
    <source>
        <dbReference type="Proteomes" id="UP000709672"/>
    </source>
</evidence>
<dbReference type="InterPro" id="IPR000056">
    <property type="entry name" value="Ribul_P_3_epim-like"/>
</dbReference>
<comment type="caution">
    <text evidence="4">The sequence shown here is derived from an EMBL/GenBank/DDBJ whole genome shotgun (WGS) entry which is preliminary data.</text>
</comment>
<reference evidence="4" key="1">
    <citation type="submission" date="2020-07" db="EMBL/GenBank/DDBJ databases">
        <title>Huge and variable diversity of episymbiotic CPR bacteria and DPANN archaea in groundwater ecosystems.</title>
        <authorList>
            <person name="He C.Y."/>
            <person name="Keren R."/>
            <person name="Whittaker M."/>
            <person name="Farag I.F."/>
            <person name="Doudna J."/>
            <person name="Cate J.H.D."/>
            <person name="Banfield J.F."/>
        </authorList>
    </citation>
    <scope>NUCLEOTIDE SEQUENCE</scope>
    <source>
        <strain evidence="3">NC_groundwater_191_Ag_S-0.1um_45_8</strain>
        <strain evidence="4">NC_groundwater_418_Ag_B-0.1um_45_10</strain>
    </source>
</reference>
<evidence type="ECO:0000313" key="4">
    <source>
        <dbReference type="EMBL" id="MBI2465980.1"/>
    </source>
</evidence>
<organism evidence="4 5">
    <name type="scientific">Candidatus Sungiibacteriota bacterium</name>
    <dbReference type="NCBI Taxonomy" id="2750080"/>
    <lineage>
        <taxon>Bacteria</taxon>
        <taxon>Candidatus Sungiibacteriota</taxon>
    </lineage>
</organism>
<dbReference type="GO" id="GO:0005975">
    <property type="term" value="P:carbohydrate metabolic process"/>
    <property type="evidence" value="ECO:0007669"/>
    <property type="project" value="InterPro"/>
</dbReference>
<evidence type="ECO:0000256" key="1">
    <source>
        <dbReference type="ARBA" id="ARBA00022723"/>
    </source>
</evidence>
<keyword evidence="1" id="KW-0479">Metal-binding</keyword>